<dbReference type="PANTHER" id="PTHR12110">
    <property type="entry name" value="HYDROXYPYRUVATE ISOMERASE"/>
    <property type="match status" value="1"/>
</dbReference>
<dbReference type="EMBL" id="JAUKVY010000032">
    <property type="protein sequence ID" value="MDO1536812.1"/>
    <property type="molecule type" value="Genomic_DNA"/>
</dbReference>
<evidence type="ECO:0000313" key="2">
    <source>
        <dbReference type="EMBL" id="MDO1536812.1"/>
    </source>
</evidence>
<reference evidence="2" key="1">
    <citation type="submission" date="2023-06" db="EMBL/GenBank/DDBJ databases">
        <authorList>
            <person name="Jiang Y."/>
            <person name="Liu Q."/>
        </authorList>
    </citation>
    <scope>NUCLEOTIDE SEQUENCE</scope>
    <source>
        <strain evidence="2">CGMCC 1.12090</strain>
    </source>
</reference>
<evidence type="ECO:0000313" key="3">
    <source>
        <dbReference type="Proteomes" id="UP001169027"/>
    </source>
</evidence>
<evidence type="ECO:0000259" key="1">
    <source>
        <dbReference type="Pfam" id="PF01261"/>
    </source>
</evidence>
<comment type="caution">
    <text evidence="2">The sequence shown here is derived from an EMBL/GenBank/DDBJ whole genome shotgun (WGS) entry which is preliminary data.</text>
</comment>
<dbReference type="SUPFAM" id="SSF51658">
    <property type="entry name" value="Xylose isomerase-like"/>
    <property type="match status" value="1"/>
</dbReference>
<gene>
    <name evidence="2" type="ORF">Q2T77_31540</name>
</gene>
<dbReference type="Proteomes" id="UP001169027">
    <property type="component" value="Unassembled WGS sequence"/>
</dbReference>
<name>A0ABT8SFR0_9BURK</name>
<dbReference type="GO" id="GO:0016853">
    <property type="term" value="F:isomerase activity"/>
    <property type="evidence" value="ECO:0007669"/>
    <property type="project" value="UniProtKB-KW"/>
</dbReference>
<accession>A0ABT8SFR0</accession>
<dbReference type="InterPro" id="IPR013022">
    <property type="entry name" value="Xyl_isomerase-like_TIM-brl"/>
</dbReference>
<dbReference type="InterPro" id="IPR036237">
    <property type="entry name" value="Xyl_isomerase-like_sf"/>
</dbReference>
<dbReference type="Gene3D" id="3.20.20.150">
    <property type="entry name" value="Divalent-metal-dependent TIM barrel enzymes"/>
    <property type="match status" value="1"/>
</dbReference>
<keyword evidence="2" id="KW-0413">Isomerase</keyword>
<dbReference type="Pfam" id="PF01261">
    <property type="entry name" value="AP_endonuc_2"/>
    <property type="match status" value="1"/>
</dbReference>
<dbReference type="PANTHER" id="PTHR12110:SF21">
    <property type="entry name" value="XYLOSE ISOMERASE-LIKE TIM BARREL DOMAIN-CONTAINING PROTEIN"/>
    <property type="match status" value="1"/>
</dbReference>
<feature type="domain" description="Xylose isomerase-like TIM barrel" evidence="1">
    <location>
        <begin position="26"/>
        <end position="265"/>
    </location>
</feature>
<proteinExistence type="predicted"/>
<organism evidence="2 3">
    <name type="scientific">Variovorax ginsengisoli</name>
    <dbReference type="NCBI Taxonomy" id="363844"/>
    <lineage>
        <taxon>Bacteria</taxon>
        <taxon>Pseudomonadati</taxon>
        <taxon>Pseudomonadota</taxon>
        <taxon>Betaproteobacteria</taxon>
        <taxon>Burkholderiales</taxon>
        <taxon>Comamonadaceae</taxon>
        <taxon>Variovorax</taxon>
    </lineage>
</organism>
<protein>
    <submittedName>
        <fullName evidence="2">Sugar phosphate isomerase/epimerase family protein</fullName>
    </submittedName>
</protein>
<keyword evidence="3" id="KW-1185">Reference proteome</keyword>
<sequence>MAIALDRFGFNTVTMGGELGHKLECMKAAGFAGVELWARDLINHPAGVEKAAQLVKQSGLKVTDFQPLRDFECAPDAMRPHRLEMAREQLRQMALVDTDLLLCCSTTSPLAIDDPERAAEDLRTLATLATPLGIRICYEALSWGRHVNRWHQAWDIVRRCDRENVGLNLDFFHMSVHGDDGAEMLAQLAEVPVEKIFLVQLADYFFEYSDRQADMIELARHQRLFPGEGLHDVRDLVQLLEDKGYHGHYTFEVFNDDYVNSDPMVIGQRAMKSARWISESHVAGARPADRRTTSP</sequence>
<dbReference type="RefSeq" id="WP_286532498.1">
    <property type="nucleotide sequence ID" value="NZ_JAUJZH010000032.1"/>
</dbReference>
<dbReference type="InterPro" id="IPR050312">
    <property type="entry name" value="IolE/XylAMocC-like"/>
</dbReference>